<dbReference type="RefSeq" id="XP_008615618.1">
    <property type="nucleotide sequence ID" value="XM_008617396.1"/>
</dbReference>
<dbReference type="STRING" id="1156394.T0QBH3"/>
<dbReference type="Proteomes" id="UP000030762">
    <property type="component" value="Unassembled WGS sequence"/>
</dbReference>
<accession>T0QBH3</accession>
<dbReference type="AlphaFoldDB" id="T0QBH3"/>
<organism evidence="2 3">
    <name type="scientific">Saprolegnia diclina (strain VS20)</name>
    <dbReference type="NCBI Taxonomy" id="1156394"/>
    <lineage>
        <taxon>Eukaryota</taxon>
        <taxon>Sar</taxon>
        <taxon>Stramenopiles</taxon>
        <taxon>Oomycota</taxon>
        <taxon>Saprolegniomycetes</taxon>
        <taxon>Saprolegniales</taxon>
        <taxon>Saprolegniaceae</taxon>
        <taxon>Saprolegnia</taxon>
    </lineage>
</organism>
<dbReference type="OrthoDB" id="78959at2759"/>
<name>T0QBH3_SAPDV</name>
<dbReference type="GeneID" id="19952088"/>
<dbReference type="InParanoid" id="T0QBH3"/>
<feature type="non-terminal residue" evidence="2">
    <location>
        <position position="1"/>
    </location>
</feature>
<feature type="compositionally biased region" description="Basic and acidic residues" evidence="1">
    <location>
        <begin position="80"/>
        <end position="89"/>
    </location>
</feature>
<proteinExistence type="predicted"/>
<dbReference type="EMBL" id="JH767172">
    <property type="protein sequence ID" value="EQC30880.1"/>
    <property type="molecule type" value="Genomic_DNA"/>
</dbReference>
<evidence type="ECO:0000256" key="1">
    <source>
        <dbReference type="SAM" id="MobiDB-lite"/>
    </source>
</evidence>
<evidence type="ECO:0000313" key="2">
    <source>
        <dbReference type="EMBL" id="EQC30880.1"/>
    </source>
</evidence>
<dbReference type="VEuPathDB" id="FungiDB:SDRG_11361"/>
<evidence type="ECO:0000313" key="3">
    <source>
        <dbReference type="Proteomes" id="UP000030762"/>
    </source>
</evidence>
<feature type="compositionally biased region" description="Polar residues" evidence="1">
    <location>
        <begin position="26"/>
        <end position="35"/>
    </location>
</feature>
<sequence length="815" mass="89582">MPGATVAPIGLERRRLPRAATHRTPSRSPQRSPAKSKTDSRRIDGDGNWGHSATVAPLRLPEVSKPPNPNGHEMRRRPSRLNETERRGLTRKDIYDGLRVRDPTSRWQPGDRVYAKVTTASEFSPGHIQKIVAPRVYMVVFDDATIVDEIYETDIDTDRRPGEMMGDDAADGGVAPIDAPADESTESEVVFVAAVANGPTLELLSQLQPFLNATRPRELSSQVSCTSSQLYPSGDYSSSLEMPMAEILVLDMAKKQEERLRLVHNRLEEVKARLRSLAPSLLMKRQTLAKGAVVMVTSSPCFFGKLESIHAEANTCEISSLVTPTSDVRTTVGLHEIKVVHVARELVAQHQELSKQVDCFYPGARVLFMQGEDGQHLQAGVIIRRLSPTECQLLLEKTKTTVDHVHIHQLIAVTTDQDNTPNTPLERLLKVVVGALEFTIHEQVTIQDLEAGTSVHGIIAEISTLQTVIIEFDTGEVLPGVPTSCLRKYANHHDASRAFQANGLSAAFGLDKAPEFRALDEWVIAKHPQSNLPERCRVVGIHSHSYDLQFADSVVASRIDTSLVLSTSMTSIPTKPQAFALHDHVLAMSPRFRRVCSGQVADVHSATPATYTIVFDYGETYTGVPHDDVHVLENTSVLSPRKRLTNLWRSVNGLDAMEEMTTSYACHGDLMLHKMLCATKKRATSQVHAGDAVLASFHQSHKYFLGVVRALHNDGDDPTVDIQFASTLDVSNVPLRKVFAVGLSMPHAYASGANASAKAPNESDLMDRRLMAALFTTTSSRREGAPVSPPPRRPAPTFFGRVCAFLRGPWGLGKK</sequence>
<keyword evidence="3" id="KW-1185">Reference proteome</keyword>
<feature type="compositionally biased region" description="Basic residues" evidence="1">
    <location>
        <begin position="15"/>
        <end position="25"/>
    </location>
</feature>
<feature type="compositionally biased region" description="Basic and acidic residues" evidence="1">
    <location>
        <begin position="36"/>
        <end position="45"/>
    </location>
</feature>
<protein>
    <submittedName>
        <fullName evidence="2">Uncharacterized protein</fullName>
    </submittedName>
</protein>
<feature type="region of interest" description="Disordered" evidence="1">
    <location>
        <begin position="1"/>
        <end position="89"/>
    </location>
</feature>
<dbReference type="OMA" id="THICNTH"/>
<reference evidence="2 3" key="1">
    <citation type="submission" date="2012-04" db="EMBL/GenBank/DDBJ databases">
        <title>The Genome Sequence of Saprolegnia declina VS20.</title>
        <authorList>
            <consortium name="The Broad Institute Genome Sequencing Platform"/>
            <person name="Russ C."/>
            <person name="Nusbaum C."/>
            <person name="Tyler B."/>
            <person name="van West P."/>
            <person name="Dieguez-Uribeondo J."/>
            <person name="de Bruijn I."/>
            <person name="Tripathy S."/>
            <person name="Jiang R."/>
            <person name="Young S.K."/>
            <person name="Zeng Q."/>
            <person name="Gargeya S."/>
            <person name="Fitzgerald M."/>
            <person name="Haas B."/>
            <person name="Abouelleil A."/>
            <person name="Alvarado L."/>
            <person name="Arachchi H.M."/>
            <person name="Berlin A."/>
            <person name="Chapman S.B."/>
            <person name="Goldberg J."/>
            <person name="Griggs A."/>
            <person name="Gujja S."/>
            <person name="Hansen M."/>
            <person name="Howarth C."/>
            <person name="Imamovic A."/>
            <person name="Larimer J."/>
            <person name="McCowen C."/>
            <person name="Montmayeur A."/>
            <person name="Murphy C."/>
            <person name="Neiman D."/>
            <person name="Pearson M."/>
            <person name="Priest M."/>
            <person name="Roberts A."/>
            <person name="Saif S."/>
            <person name="Shea T."/>
            <person name="Sisk P."/>
            <person name="Sykes S."/>
            <person name="Wortman J."/>
            <person name="Nusbaum C."/>
            <person name="Birren B."/>
        </authorList>
    </citation>
    <scope>NUCLEOTIDE SEQUENCE [LARGE SCALE GENOMIC DNA]</scope>
    <source>
        <strain evidence="2 3">VS20</strain>
    </source>
</reference>
<gene>
    <name evidence="2" type="ORF">SDRG_11361</name>
</gene>
<dbReference type="Gene3D" id="2.30.30.140">
    <property type="match status" value="1"/>
</dbReference>